<gene>
    <name evidence="1" type="ORF">PLEPLA_LOCUS20564</name>
</gene>
<comment type="caution">
    <text evidence="1">The sequence shown here is derived from an EMBL/GenBank/DDBJ whole genome shotgun (WGS) entry which is preliminary data.</text>
</comment>
<dbReference type="AlphaFoldDB" id="A0A9N7YMG2"/>
<keyword evidence="2" id="KW-1185">Reference proteome</keyword>
<organism evidence="1 2">
    <name type="scientific">Pleuronectes platessa</name>
    <name type="common">European plaice</name>
    <dbReference type="NCBI Taxonomy" id="8262"/>
    <lineage>
        <taxon>Eukaryota</taxon>
        <taxon>Metazoa</taxon>
        <taxon>Chordata</taxon>
        <taxon>Craniata</taxon>
        <taxon>Vertebrata</taxon>
        <taxon>Euteleostomi</taxon>
        <taxon>Actinopterygii</taxon>
        <taxon>Neopterygii</taxon>
        <taxon>Teleostei</taxon>
        <taxon>Neoteleostei</taxon>
        <taxon>Acanthomorphata</taxon>
        <taxon>Carangaria</taxon>
        <taxon>Pleuronectiformes</taxon>
        <taxon>Pleuronectoidei</taxon>
        <taxon>Pleuronectidae</taxon>
        <taxon>Pleuronectes</taxon>
    </lineage>
</organism>
<name>A0A9N7YMG2_PLEPL</name>
<dbReference type="EMBL" id="CADEAL010001446">
    <property type="protein sequence ID" value="CAB1432482.1"/>
    <property type="molecule type" value="Genomic_DNA"/>
</dbReference>
<reference evidence="1" key="1">
    <citation type="submission" date="2020-03" db="EMBL/GenBank/DDBJ databases">
        <authorList>
            <person name="Weist P."/>
        </authorList>
    </citation>
    <scope>NUCLEOTIDE SEQUENCE</scope>
</reference>
<evidence type="ECO:0000313" key="2">
    <source>
        <dbReference type="Proteomes" id="UP001153269"/>
    </source>
</evidence>
<sequence>MLSRIYHNHKNLKADDYLGTTAFNSSPPLGVLLLVRSEAHRAQRGFGDVLAGLRTTARSTQKLLVAGRGNLKLERTQI</sequence>
<proteinExistence type="predicted"/>
<accession>A0A9N7YMG2</accession>
<evidence type="ECO:0000313" key="1">
    <source>
        <dbReference type="EMBL" id="CAB1432482.1"/>
    </source>
</evidence>
<dbReference type="Proteomes" id="UP001153269">
    <property type="component" value="Unassembled WGS sequence"/>
</dbReference>
<protein>
    <submittedName>
        <fullName evidence="1">Uncharacterized protein</fullName>
    </submittedName>
</protein>